<feature type="transmembrane region" description="Helical" evidence="2">
    <location>
        <begin position="227"/>
        <end position="246"/>
    </location>
</feature>
<evidence type="ECO:0000313" key="5">
    <source>
        <dbReference type="Proteomes" id="UP001645859"/>
    </source>
</evidence>
<dbReference type="InterPro" id="IPR042150">
    <property type="entry name" value="MmRce1-like"/>
</dbReference>
<reference evidence="4 5" key="1">
    <citation type="submission" date="2018-09" db="EMBL/GenBank/DDBJ databases">
        <title>Comparative genomics of Leucobacter spp.</title>
        <authorList>
            <person name="Reis A.C."/>
            <person name="Kolvenbach B.A."/>
            <person name="Corvini P.F.X."/>
            <person name="Nunes O.C."/>
        </authorList>
    </citation>
    <scope>NUCLEOTIDE SEQUENCE [LARGE SCALE GENOMIC DNA]</scope>
    <source>
        <strain evidence="4 5">TAN 31504</strain>
    </source>
</reference>
<feature type="transmembrane region" description="Helical" evidence="2">
    <location>
        <begin position="191"/>
        <end position="211"/>
    </location>
</feature>
<feature type="domain" description="CAAX prenyl protease 2/Lysostaphin resistance protein A-like" evidence="3">
    <location>
        <begin position="166"/>
        <end position="266"/>
    </location>
</feature>
<proteinExistence type="predicted"/>
<organism evidence="4 5">
    <name type="scientific">Leucobacter chromiireducens subsp. solipictus</name>
    <dbReference type="NCBI Taxonomy" id="398235"/>
    <lineage>
        <taxon>Bacteria</taxon>
        <taxon>Bacillati</taxon>
        <taxon>Actinomycetota</taxon>
        <taxon>Actinomycetes</taxon>
        <taxon>Micrococcales</taxon>
        <taxon>Microbacteriaceae</taxon>
        <taxon>Leucobacter</taxon>
    </lineage>
</organism>
<feature type="compositionally biased region" description="Low complexity" evidence="1">
    <location>
        <begin position="328"/>
        <end position="366"/>
    </location>
</feature>
<dbReference type="EMBL" id="QYAC01000003">
    <property type="protein sequence ID" value="MBL3679076.1"/>
    <property type="molecule type" value="Genomic_DNA"/>
</dbReference>
<feature type="transmembrane region" description="Helical" evidence="2">
    <location>
        <begin position="47"/>
        <end position="70"/>
    </location>
</feature>
<sequence length="366" mass="38113">MTHTAAPLTRVPWGAVVAFTLLAMGLAWLIALPLWLGDLSEPGTAALFAPLVQVMMFTPALATLVVVFLFRVPRGGPEHRGARLRFLGMWPLRPAKRVVWFTVGAMFAPLLVIAASIAIAAAFGWVTLDLVNFSGFAETLAASVPEEAAALLPPAGTIVLLQLISLPFGVIYNCIFTFGEEIGWRGWLLPALRPLGTWPALVISGAIWGVWHSPAILLGYNFGLLDWRGVALMTVACVLWGILLGWSRLRTGSVWPAVVGHAALNAGAAMVVLVAASGVEVNPVLVLPLGVAGWIAVAVAIVVLVLTGQFAPSRQPPLAGPRPPKIMAPGPAVAPASVLPPSGVTQPGVTPSGVTPPGVTPPGSES</sequence>
<feature type="transmembrane region" description="Helical" evidence="2">
    <location>
        <begin position="158"/>
        <end position="179"/>
    </location>
</feature>
<dbReference type="RefSeq" id="WP_202344339.1">
    <property type="nucleotide sequence ID" value="NZ_BAAAPI010000013.1"/>
</dbReference>
<keyword evidence="5" id="KW-1185">Reference proteome</keyword>
<evidence type="ECO:0000256" key="1">
    <source>
        <dbReference type="SAM" id="MobiDB-lite"/>
    </source>
</evidence>
<keyword evidence="2" id="KW-0472">Membrane</keyword>
<dbReference type="Proteomes" id="UP001645859">
    <property type="component" value="Unassembled WGS sequence"/>
</dbReference>
<evidence type="ECO:0000256" key="2">
    <source>
        <dbReference type="SAM" id="Phobius"/>
    </source>
</evidence>
<evidence type="ECO:0000313" key="4">
    <source>
        <dbReference type="EMBL" id="MBL3679076.1"/>
    </source>
</evidence>
<evidence type="ECO:0000259" key="3">
    <source>
        <dbReference type="Pfam" id="PF02517"/>
    </source>
</evidence>
<feature type="transmembrane region" description="Helical" evidence="2">
    <location>
        <begin position="285"/>
        <end position="306"/>
    </location>
</feature>
<comment type="caution">
    <text evidence="4">The sequence shown here is derived from an EMBL/GenBank/DDBJ whole genome shotgun (WGS) entry which is preliminary data.</text>
</comment>
<feature type="transmembrane region" description="Helical" evidence="2">
    <location>
        <begin position="12"/>
        <end position="35"/>
    </location>
</feature>
<name>A0ABS1SEV5_9MICO</name>
<gene>
    <name evidence="4" type="ORF">D3230_07160</name>
</gene>
<keyword evidence="4" id="KW-0378">Hydrolase</keyword>
<feature type="transmembrane region" description="Helical" evidence="2">
    <location>
        <begin position="98"/>
        <end position="126"/>
    </location>
</feature>
<keyword evidence="2" id="KW-1133">Transmembrane helix</keyword>
<dbReference type="PANTHER" id="PTHR35797:SF1">
    <property type="entry name" value="PROTEASE"/>
    <property type="match status" value="1"/>
</dbReference>
<accession>A0ABS1SEV5</accession>
<dbReference type="GO" id="GO:0008237">
    <property type="term" value="F:metallopeptidase activity"/>
    <property type="evidence" value="ECO:0007669"/>
    <property type="project" value="UniProtKB-KW"/>
</dbReference>
<keyword evidence="4" id="KW-0482">Metalloprotease</keyword>
<keyword evidence="4" id="KW-0645">Protease</keyword>
<feature type="region of interest" description="Disordered" evidence="1">
    <location>
        <begin position="315"/>
        <end position="366"/>
    </location>
</feature>
<keyword evidence="2" id="KW-0812">Transmembrane</keyword>
<feature type="compositionally biased region" description="Pro residues" evidence="1">
    <location>
        <begin position="315"/>
        <end position="326"/>
    </location>
</feature>
<protein>
    <submittedName>
        <fullName evidence="4">CPBP family intramembrane metalloprotease</fullName>
    </submittedName>
</protein>
<dbReference type="PANTHER" id="PTHR35797">
    <property type="entry name" value="PROTEASE-RELATED"/>
    <property type="match status" value="1"/>
</dbReference>
<feature type="transmembrane region" description="Helical" evidence="2">
    <location>
        <begin position="258"/>
        <end position="279"/>
    </location>
</feature>
<dbReference type="InterPro" id="IPR003675">
    <property type="entry name" value="Rce1/LyrA-like_dom"/>
</dbReference>
<dbReference type="Pfam" id="PF02517">
    <property type="entry name" value="Rce1-like"/>
    <property type="match status" value="1"/>
</dbReference>